<dbReference type="OrthoDB" id="420076at2759"/>
<feature type="compositionally biased region" description="Low complexity" evidence="1">
    <location>
        <begin position="72"/>
        <end position="85"/>
    </location>
</feature>
<dbReference type="Gene3D" id="3.60.40.10">
    <property type="entry name" value="PPM-type phosphatase domain"/>
    <property type="match status" value="1"/>
</dbReference>
<evidence type="ECO:0000259" key="2">
    <source>
        <dbReference type="PROSITE" id="PS50006"/>
    </source>
</evidence>
<dbReference type="Pfam" id="PF00498">
    <property type="entry name" value="FHA"/>
    <property type="match status" value="1"/>
</dbReference>
<feature type="compositionally biased region" description="Low complexity" evidence="1">
    <location>
        <begin position="127"/>
        <end position="151"/>
    </location>
</feature>
<dbReference type="Gene3D" id="2.60.200.20">
    <property type="match status" value="1"/>
</dbReference>
<evidence type="ECO:0000313" key="5">
    <source>
        <dbReference type="Proteomes" id="UP000008141"/>
    </source>
</evidence>
<dbReference type="PANTHER" id="PTHR13832">
    <property type="entry name" value="PROTEIN PHOSPHATASE 2C"/>
    <property type="match status" value="1"/>
</dbReference>
<feature type="compositionally biased region" description="Low complexity" evidence="1">
    <location>
        <begin position="240"/>
        <end position="249"/>
    </location>
</feature>
<protein>
    <recommendedName>
        <fullName evidence="6">FHA domain-containing protein</fullName>
    </recommendedName>
</protein>
<dbReference type="AlphaFoldDB" id="E1ZES2"/>
<feature type="domain" description="FHA" evidence="2">
    <location>
        <begin position="629"/>
        <end position="680"/>
    </location>
</feature>
<proteinExistence type="predicted"/>
<feature type="compositionally biased region" description="Low complexity" evidence="1">
    <location>
        <begin position="161"/>
        <end position="182"/>
    </location>
</feature>
<gene>
    <name evidence="4" type="ORF">CHLNCDRAFT_134005</name>
</gene>
<feature type="compositionally biased region" description="Low complexity" evidence="1">
    <location>
        <begin position="385"/>
        <end position="407"/>
    </location>
</feature>
<dbReference type="InterPro" id="IPR015655">
    <property type="entry name" value="PP2C"/>
</dbReference>
<dbReference type="InterPro" id="IPR001932">
    <property type="entry name" value="PPM-type_phosphatase-like_dom"/>
</dbReference>
<organism evidence="5">
    <name type="scientific">Chlorella variabilis</name>
    <name type="common">Green alga</name>
    <dbReference type="NCBI Taxonomy" id="554065"/>
    <lineage>
        <taxon>Eukaryota</taxon>
        <taxon>Viridiplantae</taxon>
        <taxon>Chlorophyta</taxon>
        <taxon>core chlorophytes</taxon>
        <taxon>Trebouxiophyceae</taxon>
        <taxon>Chlorellales</taxon>
        <taxon>Chlorellaceae</taxon>
        <taxon>Chlorella clade</taxon>
        <taxon>Chlorella</taxon>
    </lineage>
</organism>
<dbReference type="Proteomes" id="UP000008141">
    <property type="component" value="Unassembled WGS sequence"/>
</dbReference>
<sequence length="1072" mass="110118">MDFFLEASMLGGWDGVALRLVGAAALAAGLHAWRQQPLLAEEAAPQEAAAVQAVTVAGQDGPAGVPHATVAAAPAAGPKQEQQEQQQEDEEGAEQPSTSSPVPPSSEPSLAAVSSTGAEQQPAGDGAVPSSSASAAMASPAAAAPPAAQPAIGTSNPPEQPRAQLQQLEQAAAAPQADGPPASFDPADVHPAALGSPFVPPLLAPAQLGGADNLAAAASVGNTLPPTIPLFSSFVPPPASGASEAGAAAHVQLPPAPGAPAAAPASPSSDGGVSGDGPGSSGSQPRHRRRRSLLSEGQHGSQQTSGELEQEQLDQEQALLEGQRQLRADVAAQSGPAESAASSVPAAGFTPGRPELRVELPYEAESLGQQQPAGFGDAAGLYSPQLGQQQQQEQEQEQEQAALFQFQTPPQHQGAPGSRSVTPLGFQQQQQADAEAAAAAAAAAAAWGTQQQQQQAAPGGTMPDSVAAALQRAVHLAASGTAYPGSSAGGAGGPLPGPPPGASSAGFPGGVSLRTALSGGTFRSGSGPLSYPGQAPGFAHLQQQPHGHGFQGGGGGGDSAWGDLGGGFSMLAERSMTSRSDRHLPRLSEEVEGMRSSVDVDVPLACKLDVVAGPCTNRGYTNTEDVLEIIIGRNQGTNMQLNDGEISGQHAAVRWSSVDKCWKVADLGSLNGTLLNGEPISVAGRKRGRDYRLSTDDILQLGSFTKIKVSTFPRDLLDPMQSRCGSLPVGSMPKSLTMPKHRIPSFSSLLSPKITNTPSKKATVAAASDELRLECCIISRTGRDHQRKGQTCEDVACAECPLHGCEAALGSAHPAALFCVFDGHCGRGAADAASVALPDEVATHLEGVRHELLAAAGAAEMLRRAFLATDEAISAEEGCTATAVLMWRDGEGAVCLQAANVGDSAALFIDPDTQHATELTEDHRLTNPRERQRLQDMGIQLASNARRLYGLNLCRGLGDKFLKDEDLGLSAEPHVSPVVRLSEQQGGILLIASDGLWDVADAEAVTQAICQADREKDGNVLETTNAVIAHALKQRTKDDVTALVVRVWPASEWELRSPTKNLDDGEAAAFVS</sequence>
<feature type="compositionally biased region" description="Gly residues" evidence="1">
    <location>
        <begin position="549"/>
        <end position="561"/>
    </location>
</feature>
<dbReference type="SUPFAM" id="SSF81606">
    <property type="entry name" value="PP2C-like"/>
    <property type="match status" value="1"/>
</dbReference>
<dbReference type="eggNOG" id="KOG0698">
    <property type="taxonomic scope" value="Eukaryota"/>
</dbReference>
<evidence type="ECO:0008006" key="6">
    <source>
        <dbReference type="Google" id="ProtNLM"/>
    </source>
</evidence>
<feature type="compositionally biased region" description="Low complexity" evidence="1">
    <location>
        <begin position="334"/>
        <end position="348"/>
    </location>
</feature>
<dbReference type="CDD" id="cd22678">
    <property type="entry name" value="FHA_PP2C70-like"/>
    <property type="match status" value="1"/>
</dbReference>
<feature type="region of interest" description="Disordered" evidence="1">
    <location>
        <begin position="523"/>
        <end position="561"/>
    </location>
</feature>
<dbReference type="InterPro" id="IPR008984">
    <property type="entry name" value="SMAD_FHA_dom_sf"/>
</dbReference>
<dbReference type="SUPFAM" id="SSF49879">
    <property type="entry name" value="SMAD/FHA domain"/>
    <property type="match status" value="1"/>
</dbReference>
<dbReference type="GeneID" id="17355033"/>
<name>E1ZES2_CHLVA</name>
<dbReference type="PANTHER" id="PTHR13832:SF643">
    <property type="entry name" value="PROTEIN PHOSPHATASE 2C-RELATED"/>
    <property type="match status" value="1"/>
</dbReference>
<dbReference type="RefSeq" id="XP_005847811.1">
    <property type="nucleotide sequence ID" value="XM_005847749.1"/>
</dbReference>
<evidence type="ECO:0000256" key="1">
    <source>
        <dbReference type="SAM" id="MobiDB-lite"/>
    </source>
</evidence>
<dbReference type="PROSITE" id="PS50006">
    <property type="entry name" value="FHA_DOMAIN"/>
    <property type="match status" value="1"/>
</dbReference>
<dbReference type="PROSITE" id="PS51746">
    <property type="entry name" value="PPM_2"/>
    <property type="match status" value="1"/>
</dbReference>
<dbReference type="Pfam" id="PF00481">
    <property type="entry name" value="PP2C"/>
    <property type="match status" value="1"/>
</dbReference>
<dbReference type="SMART" id="SM00332">
    <property type="entry name" value="PP2Cc"/>
    <property type="match status" value="1"/>
</dbReference>
<evidence type="ECO:0000313" key="4">
    <source>
        <dbReference type="EMBL" id="EFN55709.1"/>
    </source>
</evidence>
<dbReference type="CDD" id="cd00143">
    <property type="entry name" value="PP2Cc"/>
    <property type="match status" value="1"/>
</dbReference>
<feature type="region of interest" description="Disordered" evidence="1">
    <location>
        <begin position="72"/>
        <end position="206"/>
    </location>
</feature>
<dbReference type="InterPro" id="IPR036457">
    <property type="entry name" value="PPM-type-like_dom_sf"/>
</dbReference>
<dbReference type="SMART" id="SM00240">
    <property type="entry name" value="FHA"/>
    <property type="match status" value="1"/>
</dbReference>
<feature type="region of interest" description="Disordered" evidence="1">
    <location>
        <begin position="483"/>
        <end position="509"/>
    </location>
</feature>
<reference evidence="4 5" key="1">
    <citation type="journal article" date="2010" name="Plant Cell">
        <title>The Chlorella variabilis NC64A genome reveals adaptation to photosymbiosis, coevolution with viruses, and cryptic sex.</title>
        <authorList>
            <person name="Blanc G."/>
            <person name="Duncan G."/>
            <person name="Agarkova I."/>
            <person name="Borodovsky M."/>
            <person name="Gurnon J."/>
            <person name="Kuo A."/>
            <person name="Lindquist E."/>
            <person name="Lucas S."/>
            <person name="Pangilinan J."/>
            <person name="Polle J."/>
            <person name="Salamov A."/>
            <person name="Terry A."/>
            <person name="Yamada T."/>
            <person name="Dunigan D.D."/>
            <person name="Grigoriev I.V."/>
            <person name="Claverie J.M."/>
            <person name="Van Etten J.L."/>
        </authorList>
    </citation>
    <scope>NUCLEOTIDE SEQUENCE [LARGE SCALE GENOMIC DNA]</scope>
    <source>
        <strain evidence="4 5">NC64A</strain>
    </source>
</reference>
<accession>E1ZES2</accession>
<dbReference type="InParanoid" id="E1ZES2"/>
<feature type="compositionally biased region" description="Low complexity" evidence="1">
    <location>
        <begin position="259"/>
        <end position="271"/>
    </location>
</feature>
<feature type="domain" description="PPM-type phosphatase" evidence="3">
    <location>
        <begin position="774"/>
        <end position="1047"/>
    </location>
</feature>
<dbReference type="KEGG" id="cvr:CHLNCDRAFT_134005"/>
<dbReference type="EMBL" id="GL433844">
    <property type="protein sequence ID" value="EFN55709.1"/>
    <property type="molecule type" value="Genomic_DNA"/>
</dbReference>
<dbReference type="GO" id="GO:0004722">
    <property type="term" value="F:protein serine/threonine phosphatase activity"/>
    <property type="evidence" value="ECO:0007669"/>
    <property type="project" value="InterPro"/>
</dbReference>
<keyword evidence="5" id="KW-1185">Reference proteome</keyword>
<feature type="region of interest" description="Disordered" evidence="1">
    <location>
        <begin position="221"/>
        <end position="429"/>
    </location>
</feature>
<feature type="compositionally biased region" description="Low complexity" evidence="1">
    <location>
        <begin position="107"/>
        <end position="116"/>
    </location>
</feature>
<dbReference type="InterPro" id="IPR000253">
    <property type="entry name" value="FHA_dom"/>
</dbReference>
<evidence type="ECO:0000259" key="3">
    <source>
        <dbReference type="PROSITE" id="PS51746"/>
    </source>
</evidence>